<dbReference type="EnsemblMetazoa" id="XM_003389000.3">
    <property type="protein sequence ID" value="XP_003389048.1"/>
    <property type="gene ID" value="LOC100640423"/>
</dbReference>
<dbReference type="PANTHER" id="PTHR28457">
    <property type="entry name" value="COILED-COIL DOMAIN-CONTAINING PROTEIN 189"/>
    <property type="match status" value="1"/>
</dbReference>
<sequence length="298" mass="34443">MATFKEYVLSDSFKSLSELYISAAKSNAIDRERNELKESLFAFLLSTGHQQREKGTTTDGEYEREPIIAELIHEALYHATMKGLNQTDTILLVQSLLEGLEWIKNKDEFCELEEDLKSLLQSLSASFTTHHGQQVTTQYLIQTLLLQPNLYHYLMNEEQERDMTYLELTLYSSSLLPPLTEGTTEEEWHRKERVACVDTQYELQKNQLISEKESSLSEEKDKLGKLYGDLNDSFEDDEKVDQEELKTVLGPLVLGHVSGMKTELLLKLKEQEMNIAHQIDRMKAWKGEKRTTTPDKQQ</sequence>
<gene>
    <name evidence="1" type="primary">100640423</name>
</gene>
<dbReference type="AlphaFoldDB" id="A0A1X7U489"/>
<evidence type="ECO:0000313" key="1">
    <source>
        <dbReference type="EnsemblMetazoa" id="Aqu2.1.22483_001"/>
    </source>
</evidence>
<evidence type="ECO:0000313" key="2">
    <source>
        <dbReference type="Proteomes" id="UP000007879"/>
    </source>
</evidence>
<reference evidence="2" key="1">
    <citation type="journal article" date="2010" name="Nature">
        <title>The Amphimedon queenslandica genome and the evolution of animal complexity.</title>
        <authorList>
            <person name="Srivastava M."/>
            <person name="Simakov O."/>
            <person name="Chapman J."/>
            <person name="Fahey B."/>
            <person name="Gauthier M.E."/>
            <person name="Mitros T."/>
            <person name="Richards G.S."/>
            <person name="Conaco C."/>
            <person name="Dacre M."/>
            <person name="Hellsten U."/>
            <person name="Larroux C."/>
            <person name="Putnam N.H."/>
            <person name="Stanke M."/>
            <person name="Adamska M."/>
            <person name="Darling A."/>
            <person name="Degnan S.M."/>
            <person name="Oakley T.H."/>
            <person name="Plachetzki D.C."/>
            <person name="Zhai Y."/>
            <person name="Adamski M."/>
            <person name="Calcino A."/>
            <person name="Cummins S.F."/>
            <person name="Goodstein D.M."/>
            <person name="Harris C."/>
            <person name="Jackson D.J."/>
            <person name="Leys S.P."/>
            <person name="Shu S."/>
            <person name="Woodcroft B.J."/>
            <person name="Vervoort M."/>
            <person name="Kosik K.S."/>
            <person name="Manning G."/>
            <person name="Degnan B.M."/>
            <person name="Rokhsar D.S."/>
        </authorList>
    </citation>
    <scope>NUCLEOTIDE SEQUENCE [LARGE SCALE GENOMIC DNA]</scope>
</reference>
<accession>A0A1X7U489</accession>
<name>A0A1X7U489_AMPQE</name>
<protein>
    <submittedName>
        <fullName evidence="1">Uncharacterized protein</fullName>
    </submittedName>
</protein>
<keyword evidence="2" id="KW-1185">Reference proteome</keyword>
<dbReference type="Proteomes" id="UP000007879">
    <property type="component" value="Unassembled WGS sequence"/>
</dbReference>
<organism evidence="1">
    <name type="scientific">Amphimedon queenslandica</name>
    <name type="common">Sponge</name>
    <dbReference type="NCBI Taxonomy" id="400682"/>
    <lineage>
        <taxon>Eukaryota</taxon>
        <taxon>Metazoa</taxon>
        <taxon>Porifera</taxon>
        <taxon>Demospongiae</taxon>
        <taxon>Heteroscleromorpha</taxon>
        <taxon>Haplosclerida</taxon>
        <taxon>Niphatidae</taxon>
        <taxon>Amphimedon</taxon>
    </lineage>
</organism>
<dbReference type="InParanoid" id="A0A1X7U489"/>
<dbReference type="InterPro" id="IPR032727">
    <property type="entry name" value="CLAMP"/>
</dbReference>
<dbReference type="EnsemblMetazoa" id="Aqu2.1.22483_001">
    <property type="protein sequence ID" value="Aqu2.1.22483_001"/>
    <property type="gene ID" value="Aqu2.1.22483"/>
</dbReference>
<dbReference type="PANTHER" id="PTHR28457:SF2">
    <property type="entry name" value="SIMILAR TO 4930578I06RIK PROTEIN"/>
    <property type="match status" value="1"/>
</dbReference>
<proteinExistence type="predicted"/>
<reference evidence="1" key="2">
    <citation type="submission" date="2017-05" db="UniProtKB">
        <authorList>
            <consortium name="EnsemblMetazoa"/>
        </authorList>
    </citation>
    <scope>IDENTIFICATION</scope>
</reference>
<dbReference type="KEGG" id="aqu:100640423"/>